<dbReference type="PROSITE" id="PS50060">
    <property type="entry name" value="MAM_2"/>
    <property type="match status" value="4"/>
</dbReference>
<reference evidence="5 7" key="1">
    <citation type="submission" date="2023-10" db="EMBL/GenBank/DDBJ databases">
        <title>Genomes of two closely related lineages of the louse Polyplax serrata with different host specificities.</title>
        <authorList>
            <person name="Martinu J."/>
            <person name="Tarabai H."/>
            <person name="Stefka J."/>
            <person name="Hypsa V."/>
        </authorList>
    </citation>
    <scope>NUCLEOTIDE SEQUENCE [LARGE SCALE GENOMIC DNA]</scope>
    <source>
        <strain evidence="4">98ZLc_SE</strain>
        <strain evidence="5">HR10_N</strain>
    </source>
</reference>
<sequence length="762" mass="84993">MLWWTTWVLYLSLICVADPLLDIESFENAQKVRGKRQETSEICDFGSDNDQITCDWSNRNGSMLRWEFGAGSLANWLGGPSKDANADAKGGYIFFETSLLAPDSRVAQAAFVESSVLPTTSLDGKCISFNYAIDGLSAAGLRVLLHPILEEDEQDIYDRILWSSKDATEGAWKRAEILYTYNKEHQIIFEGVAKDLGDPLRRYRGYVAVDNIARKPGADCKGHCTFEGGFCSWFNEEGDDFQWSLGRGSNNPSTGPATDRSSSLHGGMEGGYAYIDSAYPRKPGDIALLSSEDFEPTPMNKPLCLRFWTHMFGSGIGTLSVILNDKDEGTDTELWSLSGEAGNVWHQAEVPISCPNSFRIIIAGQIGQNQLGNIAIDDISLIPGSCPVSPQAAALLPGDCRFELDDCGWINASPRERSDDFDWDRITGQAMRPILSDHTLGTEKGYFLTLAKGNTQRPGTRALLGGKEIRMQQQARCMTFWYIMNEPYIDPTGPSLGSLTIYTKKFDRNNVASVTPKWQLYNHQGPDWKFAQTYIDEVNYTILIEGTWGSSKTNGIIAIDDITFYNGQCSILPKEAEIRPGDCHFDRDTCGWMIENYKNAPNRSWRLAVNSRRPANLVDKTFGAPEGYVYFDLFNHNAAINMVNFISPKILANKEQFCMAFWFAAFGAGEDAELKIIRQDNTTNDENPKEELWQLQAKDLDTPRPVWTPAQLTFDGNTDFNVVMQGKATNGGFAIDDIIFSKGSCPTRPEHAKVKQTDTEIK</sequence>
<comment type="caution">
    <text evidence="5">The sequence shown here is derived from an EMBL/GenBank/DDBJ whole genome shotgun (WGS) entry which is preliminary data.</text>
</comment>
<keyword evidence="2" id="KW-0732">Signal</keyword>
<dbReference type="GO" id="GO:0016020">
    <property type="term" value="C:membrane"/>
    <property type="evidence" value="ECO:0007669"/>
    <property type="project" value="InterPro"/>
</dbReference>
<dbReference type="PANTHER" id="PTHR23282:SF101">
    <property type="entry name" value="MAM DOMAIN-CONTAINING PROTEIN"/>
    <property type="match status" value="1"/>
</dbReference>
<dbReference type="CDD" id="cd06263">
    <property type="entry name" value="MAM"/>
    <property type="match status" value="3"/>
</dbReference>
<proteinExistence type="predicted"/>
<feature type="compositionally biased region" description="Polar residues" evidence="1">
    <location>
        <begin position="247"/>
        <end position="264"/>
    </location>
</feature>
<feature type="domain" description="MAM" evidence="3">
    <location>
        <begin position="581"/>
        <end position="747"/>
    </location>
</feature>
<feature type="chain" id="PRO_5042842821" description="MAM domain-containing protein" evidence="2">
    <location>
        <begin position="18"/>
        <end position="762"/>
    </location>
</feature>
<dbReference type="PANTHER" id="PTHR23282">
    <property type="entry name" value="APICAL ENDOSOMAL GLYCOPROTEIN PRECURSOR"/>
    <property type="match status" value="1"/>
</dbReference>
<accession>A0AAN8P176</accession>
<dbReference type="EMBL" id="JAWJWF010000048">
    <property type="protein sequence ID" value="KAK6620375.1"/>
    <property type="molecule type" value="Genomic_DNA"/>
</dbReference>
<feature type="domain" description="MAM" evidence="3">
    <location>
        <begin position="222"/>
        <end position="388"/>
    </location>
</feature>
<evidence type="ECO:0000313" key="6">
    <source>
        <dbReference type="Proteomes" id="UP001359485"/>
    </source>
</evidence>
<dbReference type="Pfam" id="PF00629">
    <property type="entry name" value="MAM"/>
    <property type="match status" value="4"/>
</dbReference>
<feature type="region of interest" description="Disordered" evidence="1">
    <location>
        <begin position="245"/>
        <end position="265"/>
    </location>
</feature>
<dbReference type="InterPro" id="IPR000998">
    <property type="entry name" value="MAM_dom"/>
</dbReference>
<feature type="signal peptide" evidence="2">
    <location>
        <begin position="1"/>
        <end position="17"/>
    </location>
</feature>
<name>A0AAN8P176_POLSC</name>
<dbReference type="Proteomes" id="UP001372834">
    <property type="component" value="Unassembled WGS sequence"/>
</dbReference>
<evidence type="ECO:0000256" key="2">
    <source>
        <dbReference type="SAM" id="SignalP"/>
    </source>
</evidence>
<dbReference type="EMBL" id="JAWJWE010000009">
    <property type="protein sequence ID" value="KAK6631095.1"/>
    <property type="molecule type" value="Genomic_DNA"/>
</dbReference>
<dbReference type="AlphaFoldDB" id="A0AAN8P176"/>
<evidence type="ECO:0000313" key="4">
    <source>
        <dbReference type="EMBL" id="KAK6620375.1"/>
    </source>
</evidence>
<evidence type="ECO:0000313" key="5">
    <source>
        <dbReference type="EMBL" id="KAK6631095.1"/>
    </source>
</evidence>
<evidence type="ECO:0000313" key="7">
    <source>
        <dbReference type="Proteomes" id="UP001372834"/>
    </source>
</evidence>
<evidence type="ECO:0000256" key="1">
    <source>
        <dbReference type="SAM" id="MobiDB-lite"/>
    </source>
</evidence>
<dbReference type="SUPFAM" id="SSF49899">
    <property type="entry name" value="Concanavalin A-like lectins/glucanases"/>
    <property type="match status" value="4"/>
</dbReference>
<feature type="domain" description="MAM" evidence="3">
    <location>
        <begin position="41"/>
        <end position="222"/>
    </location>
</feature>
<protein>
    <recommendedName>
        <fullName evidence="3">MAM domain-containing protein</fullName>
    </recommendedName>
</protein>
<dbReference type="Proteomes" id="UP001359485">
    <property type="component" value="Unassembled WGS sequence"/>
</dbReference>
<feature type="domain" description="MAM" evidence="3">
    <location>
        <begin position="398"/>
        <end position="571"/>
    </location>
</feature>
<dbReference type="Gene3D" id="2.60.120.200">
    <property type="match status" value="4"/>
</dbReference>
<evidence type="ECO:0000259" key="3">
    <source>
        <dbReference type="PROSITE" id="PS50060"/>
    </source>
</evidence>
<keyword evidence="6" id="KW-1185">Reference proteome</keyword>
<dbReference type="SMART" id="SM00137">
    <property type="entry name" value="MAM"/>
    <property type="match status" value="4"/>
</dbReference>
<organism evidence="5 7">
    <name type="scientific">Polyplax serrata</name>
    <name type="common">Common mouse louse</name>
    <dbReference type="NCBI Taxonomy" id="468196"/>
    <lineage>
        <taxon>Eukaryota</taxon>
        <taxon>Metazoa</taxon>
        <taxon>Ecdysozoa</taxon>
        <taxon>Arthropoda</taxon>
        <taxon>Hexapoda</taxon>
        <taxon>Insecta</taxon>
        <taxon>Pterygota</taxon>
        <taxon>Neoptera</taxon>
        <taxon>Paraneoptera</taxon>
        <taxon>Psocodea</taxon>
        <taxon>Troctomorpha</taxon>
        <taxon>Phthiraptera</taxon>
        <taxon>Anoplura</taxon>
        <taxon>Polyplacidae</taxon>
        <taxon>Polyplax</taxon>
    </lineage>
</organism>
<dbReference type="InterPro" id="IPR013320">
    <property type="entry name" value="ConA-like_dom_sf"/>
</dbReference>
<gene>
    <name evidence="5" type="ORF">RUM43_014191</name>
    <name evidence="4" type="ORF">RUM44_006776</name>
</gene>
<dbReference type="InterPro" id="IPR051560">
    <property type="entry name" value="MAM_domain-containing"/>
</dbReference>